<name>A0A060R5P9_9BACT</name>
<dbReference type="PATRIC" id="fig|1433126.3.peg.94"/>
<dbReference type="InterPro" id="IPR012336">
    <property type="entry name" value="Thioredoxin-like_fold"/>
</dbReference>
<proteinExistence type="predicted"/>
<dbReference type="InterPro" id="IPR036249">
    <property type="entry name" value="Thioredoxin-like_sf"/>
</dbReference>
<dbReference type="CDD" id="cd02972">
    <property type="entry name" value="DsbA_family"/>
    <property type="match status" value="1"/>
</dbReference>
<evidence type="ECO:0000259" key="1">
    <source>
        <dbReference type="Pfam" id="PF13462"/>
    </source>
</evidence>
<dbReference type="SUPFAM" id="SSF52833">
    <property type="entry name" value="Thioredoxin-like"/>
    <property type="match status" value="1"/>
</dbReference>
<dbReference type="Proteomes" id="UP000027616">
    <property type="component" value="Chromosome I"/>
</dbReference>
<evidence type="ECO:0000313" key="3">
    <source>
        <dbReference type="Proteomes" id="UP000027616"/>
    </source>
</evidence>
<gene>
    <name evidence="2" type="ORF">BN938_0094</name>
</gene>
<dbReference type="EMBL" id="HG934468">
    <property type="protein sequence ID" value="CDN30201.1"/>
    <property type="molecule type" value="Genomic_DNA"/>
</dbReference>
<dbReference type="Pfam" id="PF13462">
    <property type="entry name" value="Thioredoxin_4"/>
    <property type="match status" value="1"/>
</dbReference>
<organism evidence="2 3">
    <name type="scientific">Mucinivorans hirudinis</name>
    <dbReference type="NCBI Taxonomy" id="1433126"/>
    <lineage>
        <taxon>Bacteria</taxon>
        <taxon>Pseudomonadati</taxon>
        <taxon>Bacteroidota</taxon>
        <taxon>Bacteroidia</taxon>
        <taxon>Bacteroidales</taxon>
        <taxon>Rikenellaceae</taxon>
        <taxon>Mucinivorans</taxon>
    </lineage>
</organism>
<evidence type="ECO:0000313" key="2">
    <source>
        <dbReference type="EMBL" id="CDN30201.1"/>
    </source>
</evidence>
<dbReference type="AlphaFoldDB" id="A0A060R5P9"/>
<dbReference type="STRING" id="1433126.BN938_0094"/>
<dbReference type="eggNOG" id="COG1651">
    <property type="taxonomic scope" value="Bacteria"/>
</dbReference>
<accession>A0A060R5P9</accession>
<dbReference type="KEGG" id="rbc:BN938_0094"/>
<reference evidence="2 3" key="1">
    <citation type="journal article" date="2015" name="Genome Announc.">
        <title>Complete Genome Sequence of the Novel Leech Symbiont Mucinivorans hirudinis M3T.</title>
        <authorList>
            <person name="Nelson M.C."/>
            <person name="Bomar L."/>
            <person name="Graf J."/>
        </authorList>
    </citation>
    <scope>NUCLEOTIDE SEQUENCE [LARGE SCALE GENOMIC DNA]</scope>
    <source>
        <strain evidence="3">M3</strain>
    </source>
</reference>
<protein>
    <recommendedName>
        <fullName evidence="1">Thioredoxin-like fold domain-containing protein</fullName>
    </recommendedName>
</protein>
<sequence length="197" mass="23062">MQKFGEAKKVEEITQEFASLRLKDEVFLTYLKLQKHYDVDKTTSSILFGNPNSGLLVTILTNPHCNPCASMHKRTEILLNDYGDDLCIQYIFSSFNDELDKSGKFLTALYINHSNDMNFIKSCFDSWFASGKNNRDIYFDKYNEKIDSEAINQEYSKHILWREQNKLNTTPTILVNGYELPNNYVIEDLRYFLSLYI</sequence>
<dbReference type="Gene3D" id="3.40.30.10">
    <property type="entry name" value="Glutaredoxin"/>
    <property type="match status" value="1"/>
</dbReference>
<feature type="domain" description="Thioredoxin-like fold" evidence="1">
    <location>
        <begin position="43"/>
        <end position="192"/>
    </location>
</feature>
<keyword evidence="3" id="KW-1185">Reference proteome</keyword>
<dbReference type="HOGENOM" id="CLU_119495_0_0_10"/>